<evidence type="ECO:0000313" key="2">
    <source>
        <dbReference type="Proteomes" id="UP000215086"/>
    </source>
</evidence>
<reference evidence="1 2" key="1">
    <citation type="journal article" name="Front. Microbiol.">
        <title>Sugar Metabolism of the First Thermophilic Planctomycete Thermogutta terrifontis: Comparative Genomic and Transcriptomic Approaches.</title>
        <authorList>
            <person name="Elcheninov A.G."/>
            <person name="Menzel P."/>
            <person name="Gudbergsdottir S.R."/>
            <person name="Slesarev A.I."/>
            <person name="Kadnikov V.V."/>
            <person name="Krogh A."/>
            <person name="Bonch-Osmolovskaya E.A."/>
            <person name="Peng X."/>
            <person name="Kublanov I.V."/>
        </authorList>
    </citation>
    <scope>NUCLEOTIDE SEQUENCE [LARGE SCALE GENOMIC DNA]</scope>
    <source>
        <strain evidence="1 2">R1</strain>
    </source>
</reference>
<protein>
    <submittedName>
        <fullName evidence="1">HEAT repeat protein</fullName>
    </submittedName>
</protein>
<dbReference type="InterPro" id="IPR011989">
    <property type="entry name" value="ARM-like"/>
</dbReference>
<dbReference type="InterPro" id="IPR016024">
    <property type="entry name" value="ARM-type_fold"/>
</dbReference>
<accession>A0A286RFX7</accession>
<dbReference type="SMART" id="SM00567">
    <property type="entry name" value="EZ_HEAT"/>
    <property type="match status" value="6"/>
</dbReference>
<dbReference type="Gene3D" id="1.25.10.10">
    <property type="entry name" value="Leucine-rich Repeat Variant"/>
    <property type="match status" value="3"/>
</dbReference>
<organism evidence="1 2">
    <name type="scientific">Thermogutta terrifontis</name>
    <dbReference type="NCBI Taxonomy" id="1331910"/>
    <lineage>
        <taxon>Bacteria</taxon>
        <taxon>Pseudomonadati</taxon>
        <taxon>Planctomycetota</taxon>
        <taxon>Planctomycetia</taxon>
        <taxon>Pirellulales</taxon>
        <taxon>Thermoguttaceae</taxon>
        <taxon>Thermogutta</taxon>
    </lineage>
</organism>
<gene>
    <name evidence="1" type="ORF">THTE_2254</name>
</gene>
<dbReference type="InterPro" id="IPR004155">
    <property type="entry name" value="PBS_lyase_HEAT"/>
</dbReference>
<dbReference type="PANTHER" id="PTHR12697">
    <property type="entry name" value="PBS LYASE HEAT-LIKE PROTEIN"/>
    <property type="match status" value="1"/>
</dbReference>
<keyword evidence="2" id="KW-1185">Reference proteome</keyword>
<dbReference type="RefSeq" id="WP_095415065.1">
    <property type="nucleotide sequence ID" value="NZ_CP018477.1"/>
</dbReference>
<dbReference type="GO" id="GO:0016491">
    <property type="term" value="F:oxidoreductase activity"/>
    <property type="evidence" value="ECO:0007669"/>
    <property type="project" value="TreeGrafter"/>
</dbReference>
<dbReference type="Proteomes" id="UP000215086">
    <property type="component" value="Chromosome"/>
</dbReference>
<dbReference type="PANTHER" id="PTHR12697:SF5">
    <property type="entry name" value="DEOXYHYPUSINE HYDROXYLASE"/>
    <property type="match status" value="1"/>
</dbReference>
<proteinExistence type="predicted"/>
<name>A0A286RFX7_9BACT</name>
<dbReference type="EMBL" id="CP018477">
    <property type="protein sequence ID" value="ASV74856.1"/>
    <property type="molecule type" value="Genomic_DNA"/>
</dbReference>
<dbReference type="OrthoDB" id="234429at2"/>
<dbReference type="AlphaFoldDB" id="A0A286RFX7"/>
<dbReference type="Pfam" id="PF13646">
    <property type="entry name" value="HEAT_2"/>
    <property type="match status" value="3"/>
</dbReference>
<evidence type="ECO:0000313" key="1">
    <source>
        <dbReference type="EMBL" id="ASV74856.1"/>
    </source>
</evidence>
<dbReference type="KEGG" id="ttf:THTE_2254"/>
<sequence length="645" mass="68611">MRAGSVLYFGLGLLLVFGANLLKAQDLATTQDVSQLVAALKNPASTDHEKAVACERLAVLGGEDAVAVLKEMLLDPKFSHYARYALEPIPSPAVDQALREALIKAEGSVRLGILNSLGNRRDGSAISIIAPLLENSDLAVVDAAASALGRIATPEAAQILSKALKDTRPATRKAVGDALLTCAERLNAAGQRDLALATWDMLRAADVPLPIRVAALQSLIIARGADGISLWKEQVFSDNEKFFQLGMQVARKLPVEAARPVLAEAVTKLPETRAAVALEVLAEVASKESLPMVRQFAQQGPQAVRQAALRSLAKIGDSSDIAILLAASVDSDEQIATAAREALEVLPGKEVNQALVQAASGASRDKLLVILNVLGQRRASEGLKTIREAMRSDDKEVRAAAVAALGKVARDDDIIPLVKELVQTESESERAVLMEALRTACQRVGDREKVAALVAAQLPSAPAPARASLLELLGVLGGKTALTAVAEAAKSSDADLQDAATAVLGNWLSADVAPVIWSLIESNAAPRYRVRLIRAYIRVARQLSVPDQERLEMCRKALSVAERPDERRLVLDVLRRNPSAESLALAAQLVAQPDVREAACDAVVTIAEKLNQNVPGLKEALQAVLQHGTNAQVRARAEALMKRFP</sequence>
<dbReference type="SUPFAM" id="SSF48371">
    <property type="entry name" value="ARM repeat"/>
    <property type="match status" value="2"/>
</dbReference>